<evidence type="ECO:0000256" key="1">
    <source>
        <dbReference type="SAM" id="MobiDB-lite"/>
    </source>
</evidence>
<feature type="domain" description="Pyrrolo-quinoline quinone repeat" evidence="3">
    <location>
        <begin position="364"/>
        <end position="448"/>
    </location>
</feature>
<dbReference type="RefSeq" id="WP_183338952.1">
    <property type="nucleotide sequence ID" value="NZ_JACHZG010000001.1"/>
</dbReference>
<dbReference type="Proteomes" id="UP000565572">
    <property type="component" value="Unassembled WGS sequence"/>
</dbReference>
<feature type="region of interest" description="Disordered" evidence="1">
    <location>
        <begin position="268"/>
        <end position="295"/>
    </location>
</feature>
<dbReference type="SUPFAM" id="SSF50998">
    <property type="entry name" value="Quinoprotein alcohol dehydrogenase-like"/>
    <property type="match status" value="1"/>
</dbReference>
<dbReference type="InterPro" id="IPR011047">
    <property type="entry name" value="Quinoprotein_ADH-like_sf"/>
</dbReference>
<dbReference type="Gene3D" id="2.130.10.10">
    <property type="entry name" value="YVTN repeat-like/Quinoprotein amine dehydrogenase"/>
    <property type="match status" value="1"/>
</dbReference>
<reference evidence="4 5" key="1">
    <citation type="submission" date="2020-08" db="EMBL/GenBank/DDBJ databases">
        <title>Sequencing the genomes of 1000 actinobacteria strains.</title>
        <authorList>
            <person name="Klenk H.-P."/>
        </authorList>
    </citation>
    <scope>NUCLEOTIDE SEQUENCE [LARGE SCALE GENOMIC DNA]</scope>
    <source>
        <strain evidence="4 5">DSM 11053</strain>
    </source>
</reference>
<dbReference type="SMART" id="SM00564">
    <property type="entry name" value="PQQ"/>
    <property type="match status" value="2"/>
</dbReference>
<name>A0A7W5JWI6_9ACTN</name>
<protein>
    <recommendedName>
        <fullName evidence="3">Pyrrolo-quinoline quinone repeat domain-containing protein</fullName>
    </recommendedName>
</protein>
<dbReference type="Pfam" id="PF13360">
    <property type="entry name" value="PQQ_2"/>
    <property type="match status" value="2"/>
</dbReference>
<gene>
    <name evidence="4" type="ORF">FHX39_002557</name>
</gene>
<feature type="transmembrane region" description="Helical" evidence="2">
    <location>
        <begin position="53"/>
        <end position="74"/>
    </location>
</feature>
<dbReference type="InterPro" id="IPR015943">
    <property type="entry name" value="WD40/YVTN_repeat-like_dom_sf"/>
</dbReference>
<keyword evidence="2" id="KW-1133">Transmembrane helix</keyword>
<keyword evidence="5" id="KW-1185">Reference proteome</keyword>
<dbReference type="InterPro" id="IPR018391">
    <property type="entry name" value="PQQ_b-propeller_rpt"/>
</dbReference>
<accession>A0A7W5JWI6</accession>
<organism evidence="4 5">
    <name type="scientific">Microlunatus antarcticus</name>
    <dbReference type="NCBI Taxonomy" id="53388"/>
    <lineage>
        <taxon>Bacteria</taxon>
        <taxon>Bacillati</taxon>
        <taxon>Actinomycetota</taxon>
        <taxon>Actinomycetes</taxon>
        <taxon>Propionibacteriales</taxon>
        <taxon>Propionibacteriaceae</taxon>
        <taxon>Microlunatus</taxon>
    </lineage>
</organism>
<evidence type="ECO:0000313" key="4">
    <source>
        <dbReference type="EMBL" id="MBB3327613.1"/>
    </source>
</evidence>
<feature type="domain" description="Pyrrolo-quinoline quinone repeat" evidence="3">
    <location>
        <begin position="460"/>
        <end position="562"/>
    </location>
</feature>
<dbReference type="EMBL" id="JACHZG010000001">
    <property type="protein sequence ID" value="MBB3327613.1"/>
    <property type="molecule type" value="Genomic_DNA"/>
</dbReference>
<evidence type="ECO:0000313" key="5">
    <source>
        <dbReference type="Proteomes" id="UP000565572"/>
    </source>
</evidence>
<sequence length="635" mass="66700">MSAAGDERWAPFPVQDWSTMPVDPLLGAAYAQHDPGVDPSWGPPASAGPTRPWWVPLVVLLCLGLVVGTGSWLARRAPQVRTTALSYVPADGAALWQRVDQTRESVTQTRTQVTESARFAGVDGLLSGDAFVVTRVLHQDYDDPSGSRLWRETTTSVDGAGVPSQTTRYHRVRGSVELAGERSADGTITAYEPALVELPADVGPGSKWFGTGTAGDTADYASFFQAAAGADGCLEVSGQVELTDRGAPQTKRRTWLTRTWCPGRGVVEASESEGADRTWETAVPAPDPGARRTTADDVAWTDPAAWKPRTWDTVTVDGTDETRTMLGTVATTVHPVLTSSGLVVRALQAPDDLVATTPKTIDAWTPAWSVHPGGTVLSLAAFGSVVLVTTSERALVAYSDAGMRLWSAALPEIGPNAPVRVSGDDAVVVDLSGRVLRFGIADGAVRWTGNVPGDVNLTPAAGSGVVVVADRRGTVTALDAASGATRWDRSFAASAVAVVGDRVLVTEDQNLDGLDPATGTTRFLTHFDGGLTALTGFAGRPVVASKEATLLLDADGRVTARLPGYLAVDPTATHLAGWTSDRLDVVGGDGRVAATWPTRSTSLVSSERPGLATPQGLYLFGYTKGWTFDSWTTGG</sequence>
<dbReference type="AlphaFoldDB" id="A0A7W5JWI6"/>
<keyword evidence="2" id="KW-0472">Membrane</keyword>
<evidence type="ECO:0000259" key="3">
    <source>
        <dbReference type="Pfam" id="PF13360"/>
    </source>
</evidence>
<proteinExistence type="predicted"/>
<evidence type="ECO:0000256" key="2">
    <source>
        <dbReference type="SAM" id="Phobius"/>
    </source>
</evidence>
<dbReference type="InterPro" id="IPR002372">
    <property type="entry name" value="PQQ_rpt_dom"/>
</dbReference>
<keyword evidence="2" id="KW-0812">Transmembrane</keyword>
<comment type="caution">
    <text evidence="4">The sequence shown here is derived from an EMBL/GenBank/DDBJ whole genome shotgun (WGS) entry which is preliminary data.</text>
</comment>